<accession>M2R6G3</accession>
<proteinExistence type="predicted"/>
<evidence type="ECO:0000313" key="1">
    <source>
        <dbReference type="EMBL" id="EMD33762.1"/>
    </source>
</evidence>
<dbReference type="Proteomes" id="UP000016930">
    <property type="component" value="Unassembled WGS sequence"/>
</dbReference>
<dbReference type="EMBL" id="KB445805">
    <property type="protein sequence ID" value="EMD33762.1"/>
    <property type="molecule type" value="Genomic_DNA"/>
</dbReference>
<sequence>MTQHLPPPPDKRELEEVRSSFSTLISDHEDVRALFTSVAARLKESPDIDESFQQEWEALRKRYNRLYTHSQRSAGTCATLFNEYISTLVPGQNEELLNDFLSTIPDRTAEAQQLSSDFGGLVHSIGVFQLRVANVLQPTGAWAMICGHVKELWQAIYNLVIRLVDRARRFISGIGALEFSCFRHTIEIELPEYSRLQSGQVQSPRTLNGEIQADTALLIRNLNGFQGAWHLLWMHCSHLRSSRAKYGPRILAEMMTVYGEPLNLLIECLSAFSRGKQP</sequence>
<reference evidence="1 2" key="1">
    <citation type="journal article" date="2012" name="Proc. Natl. Acad. Sci. U.S.A.">
        <title>Comparative genomics of Ceriporiopsis subvermispora and Phanerochaete chrysosporium provide insight into selective ligninolysis.</title>
        <authorList>
            <person name="Fernandez-Fueyo E."/>
            <person name="Ruiz-Duenas F.J."/>
            <person name="Ferreira P."/>
            <person name="Floudas D."/>
            <person name="Hibbett D.S."/>
            <person name="Canessa P."/>
            <person name="Larrondo L.F."/>
            <person name="James T.Y."/>
            <person name="Seelenfreund D."/>
            <person name="Lobos S."/>
            <person name="Polanco R."/>
            <person name="Tello M."/>
            <person name="Honda Y."/>
            <person name="Watanabe T."/>
            <person name="Watanabe T."/>
            <person name="Ryu J.S."/>
            <person name="Kubicek C.P."/>
            <person name="Schmoll M."/>
            <person name="Gaskell J."/>
            <person name="Hammel K.E."/>
            <person name="St John F.J."/>
            <person name="Vanden Wymelenberg A."/>
            <person name="Sabat G."/>
            <person name="Splinter BonDurant S."/>
            <person name="Syed K."/>
            <person name="Yadav J.S."/>
            <person name="Doddapaneni H."/>
            <person name="Subramanian V."/>
            <person name="Lavin J.L."/>
            <person name="Oguiza J.A."/>
            <person name="Perez G."/>
            <person name="Pisabarro A.G."/>
            <person name="Ramirez L."/>
            <person name="Santoyo F."/>
            <person name="Master E."/>
            <person name="Coutinho P.M."/>
            <person name="Henrissat B."/>
            <person name="Lombard V."/>
            <person name="Magnuson J.K."/>
            <person name="Kuees U."/>
            <person name="Hori C."/>
            <person name="Igarashi K."/>
            <person name="Samejima M."/>
            <person name="Held B.W."/>
            <person name="Barry K.W."/>
            <person name="LaButti K.M."/>
            <person name="Lapidus A."/>
            <person name="Lindquist E.A."/>
            <person name="Lucas S.M."/>
            <person name="Riley R."/>
            <person name="Salamov A.A."/>
            <person name="Hoffmeister D."/>
            <person name="Schwenk D."/>
            <person name="Hadar Y."/>
            <person name="Yarden O."/>
            <person name="de Vries R.P."/>
            <person name="Wiebenga A."/>
            <person name="Stenlid J."/>
            <person name="Eastwood D."/>
            <person name="Grigoriev I.V."/>
            <person name="Berka R.M."/>
            <person name="Blanchette R.A."/>
            <person name="Kersten P."/>
            <person name="Martinez A.T."/>
            <person name="Vicuna R."/>
            <person name="Cullen D."/>
        </authorList>
    </citation>
    <scope>NUCLEOTIDE SEQUENCE [LARGE SCALE GENOMIC DNA]</scope>
    <source>
        <strain evidence="1 2">B</strain>
    </source>
</reference>
<dbReference type="STRING" id="914234.M2R6G3"/>
<dbReference type="HOGENOM" id="CLU_076158_0_0_1"/>
<name>M2R6G3_CERS8</name>
<gene>
    <name evidence="1" type="ORF">CERSUDRAFT_117850</name>
</gene>
<dbReference type="AlphaFoldDB" id="M2R6G3"/>
<keyword evidence="2" id="KW-1185">Reference proteome</keyword>
<organism evidence="1 2">
    <name type="scientific">Ceriporiopsis subvermispora (strain B)</name>
    <name type="common">White-rot fungus</name>
    <name type="synonym">Gelatoporia subvermispora</name>
    <dbReference type="NCBI Taxonomy" id="914234"/>
    <lineage>
        <taxon>Eukaryota</taxon>
        <taxon>Fungi</taxon>
        <taxon>Dikarya</taxon>
        <taxon>Basidiomycota</taxon>
        <taxon>Agaricomycotina</taxon>
        <taxon>Agaricomycetes</taxon>
        <taxon>Polyporales</taxon>
        <taxon>Gelatoporiaceae</taxon>
        <taxon>Gelatoporia</taxon>
    </lineage>
</organism>
<evidence type="ECO:0000313" key="2">
    <source>
        <dbReference type="Proteomes" id="UP000016930"/>
    </source>
</evidence>
<dbReference type="OrthoDB" id="2771500at2759"/>
<protein>
    <submittedName>
        <fullName evidence="1">Uncharacterized protein</fullName>
    </submittedName>
</protein>